<accession>A0A482XQX7</accession>
<proteinExistence type="predicted"/>
<feature type="chain" id="PRO_5019814595" evidence="2">
    <location>
        <begin position="23"/>
        <end position="248"/>
    </location>
</feature>
<feature type="region of interest" description="Disordered" evidence="1">
    <location>
        <begin position="93"/>
        <end position="114"/>
    </location>
</feature>
<name>A0A482XQX7_LAOST</name>
<feature type="signal peptide" evidence="2">
    <location>
        <begin position="1"/>
        <end position="22"/>
    </location>
</feature>
<evidence type="ECO:0000313" key="4">
    <source>
        <dbReference type="Proteomes" id="UP000291343"/>
    </source>
</evidence>
<evidence type="ECO:0000256" key="1">
    <source>
        <dbReference type="SAM" id="MobiDB-lite"/>
    </source>
</evidence>
<feature type="compositionally biased region" description="Basic and acidic residues" evidence="1">
    <location>
        <begin position="55"/>
        <end position="65"/>
    </location>
</feature>
<dbReference type="AlphaFoldDB" id="A0A482XQX7"/>
<dbReference type="Pfam" id="PF16027">
    <property type="entry name" value="DUF4786"/>
    <property type="match status" value="1"/>
</dbReference>
<evidence type="ECO:0000313" key="3">
    <source>
        <dbReference type="EMBL" id="RZF47848.1"/>
    </source>
</evidence>
<dbReference type="OrthoDB" id="6609132at2759"/>
<comment type="caution">
    <text evidence="3">The sequence shown here is derived from an EMBL/GenBank/DDBJ whole genome shotgun (WGS) entry which is preliminary data.</text>
</comment>
<feature type="compositionally biased region" description="Basic and acidic residues" evidence="1">
    <location>
        <begin position="28"/>
        <end position="43"/>
    </location>
</feature>
<evidence type="ECO:0000256" key="2">
    <source>
        <dbReference type="SAM" id="SignalP"/>
    </source>
</evidence>
<dbReference type="InterPro" id="IPR031983">
    <property type="entry name" value="DUF4786"/>
</dbReference>
<organism evidence="3 4">
    <name type="scientific">Laodelphax striatellus</name>
    <name type="common">Small brown planthopper</name>
    <name type="synonym">Delphax striatella</name>
    <dbReference type="NCBI Taxonomy" id="195883"/>
    <lineage>
        <taxon>Eukaryota</taxon>
        <taxon>Metazoa</taxon>
        <taxon>Ecdysozoa</taxon>
        <taxon>Arthropoda</taxon>
        <taxon>Hexapoda</taxon>
        <taxon>Insecta</taxon>
        <taxon>Pterygota</taxon>
        <taxon>Neoptera</taxon>
        <taxon>Paraneoptera</taxon>
        <taxon>Hemiptera</taxon>
        <taxon>Auchenorrhyncha</taxon>
        <taxon>Fulgoroidea</taxon>
        <taxon>Delphacidae</taxon>
        <taxon>Criomorphinae</taxon>
        <taxon>Laodelphax</taxon>
    </lineage>
</organism>
<gene>
    <name evidence="3" type="ORF">LSTR_LSTR010638</name>
</gene>
<keyword evidence="2" id="KW-0732">Signal</keyword>
<reference evidence="3 4" key="1">
    <citation type="journal article" date="2017" name="Gigascience">
        <title>Genome sequence of the small brown planthopper, Laodelphax striatellus.</title>
        <authorList>
            <person name="Zhu J."/>
            <person name="Jiang F."/>
            <person name="Wang X."/>
            <person name="Yang P."/>
            <person name="Bao Y."/>
            <person name="Zhao W."/>
            <person name="Wang W."/>
            <person name="Lu H."/>
            <person name="Wang Q."/>
            <person name="Cui N."/>
            <person name="Li J."/>
            <person name="Chen X."/>
            <person name="Luo L."/>
            <person name="Yu J."/>
            <person name="Kang L."/>
            <person name="Cui F."/>
        </authorList>
    </citation>
    <scope>NUCLEOTIDE SEQUENCE [LARGE SCALE GENOMIC DNA]</scope>
    <source>
        <strain evidence="3">Lst14</strain>
    </source>
</reference>
<feature type="region of interest" description="Disordered" evidence="1">
    <location>
        <begin position="26"/>
        <end position="70"/>
    </location>
</feature>
<dbReference type="EMBL" id="QKKF02003048">
    <property type="protein sequence ID" value="RZF47848.1"/>
    <property type="molecule type" value="Genomic_DNA"/>
</dbReference>
<dbReference type="InParanoid" id="A0A482XQX7"/>
<keyword evidence="4" id="KW-1185">Reference proteome</keyword>
<protein>
    <submittedName>
        <fullName evidence="3">Uncharacterized protein</fullName>
    </submittedName>
</protein>
<dbReference type="FunCoup" id="A0A482XQX7">
    <property type="interactions" value="1"/>
</dbReference>
<sequence>MIVAKRWQVLLAATLLVGYVLAEDELEERGKSEEGRGKLEGKGRGGRQTSNEVVDEAKSVSKETQARIGGVPTKKTAKNADLLRKLGLVKLKSPSASHHRKRLASQSRGARPGDSHVVVVKLPPAPHYYTHNQPLTHPFDHLGVGFFSNGRPARISPLNLPLAEKSLQARRARPNPHPHPHSSTAQKWQSTLDVHDFRHDEDLAQVQAVSYYKPKGPAKKAFHKYLAANGKLHSFYVMPTHKKKKKIA</sequence>
<dbReference type="Proteomes" id="UP000291343">
    <property type="component" value="Unassembled WGS sequence"/>
</dbReference>